<feature type="domain" description="R13L1/DRL21-like LRR repeat region" evidence="1">
    <location>
        <begin position="16"/>
        <end position="67"/>
    </location>
</feature>
<proteinExistence type="predicted"/>
<name>A0AAW1XR53_RUBAR</name>
<dbReference type="Proteomes" id="UP001457282">
    <property type="component" value="Unassembled WGS sequence"/>
</dbReference>
<gene>
    <name evidence="2" type="ORF">M0R45_015140</name>
</gene>
<keyword evidence="3" id="KW-1185">Reference proteome</keyword>
<dbReference type="EMBL" id="JBEDUW010000003">
    <property type="protein sequence ID" value="KAK9938399.1"/>
    <property type="molecule type" value="Genomic_DNA"/>
</dbReference>
<dbReference type="AlphaFoldDB" id="A0AAW1XR53"/>
<dbReference type="Pfam" id="PF25019">
    <property type="entry name" value="LRR_R13L1-DRL21"/>
    <property type="match status" value="1"/>
</dbReference>
<organism evidence="2 3">
    <name type="scientific">Rubus argutus</name>
    <name type="common">Southern blackberry</name>
    <dbReference type="NCBI Taxonomy" id="59490"/>
    <lineage>
        <taxon>Eukaryota</taxon>
        <taxon>Viridiplantae</taxon>
        <taxon>Streptophyta</taxon>
        <taxon>Embryophyta</taxon>
        <taxon>Tracheophyta</taxon>
        <taxon>Spermatophyta</taxon>
        <taxon>Magnoliopsida</taxon>
        <taxon>eudicotyledons</taxon>
        <taxon>Gunneridae</taxon>
        <taxon>Pentapetalae</taxon>
        <taxon>rosids</taxon>
        <taxon>fabids</taxon>
        <taxon>Rosales</taxon>
        <taxon>Rosaceae</taxon>
        <taxon>Rosoideae</taxon>
        <taxon>Rosoideae incertae sedis</taxon>
        <taxon>Rubus</taxon>
    </lineage>
</organism>
<evidence type="ECO:0000313" key="3">
    <source>
        <dbReference type="Proteomes" id="UP001457282"/>
    </source>
</evidence>
<protein>
    <recommendedName>
        <fullName evidence="1">R13L1/DRL21-like LRR repeat region domain-containing protein</fullName>
    </recommendedName>
</protein>
<evidence type="ECO:0000313" key="2">
    <source>
        <dbReference type="EMBL" id="KAK9938399.1"/>
    </source>
</evidence>
<comment type="caution">
    <text evidence="2">The sequence shown here is derived from an EMBL/GenBank/DDBJ whole genome shotgun (WGS) entry which is preliminary data.</text>
</comment>
<dbReference type="InterPro" id="IPR056789">
    <property type="entry name" value="LRR_R13L1-DRL21"/>
</dbReference>
<evidence type="ECO:0000259" key="1">
    <source>
        <dbReference type="Pfam" id="PF25019"/>
    </source>
</evidence>
<reference evidence="2 3" key="1">
    <citation type="journal article" date="2023" name="G3 (Bethesda)">
        <title>A chromosome-length genome assembly and annotation of blackberry (Rubus argutus, cv. 'Hillquist').</title>
        <authorList>
            <person name="Bruna T."/>
            <person name="Aryal R."/>
            <person name="Dudchenko O."/>
            <person name="Sargent D.J."/>
            <person name="Mead D."/>
            <person name="Buti M."/>
            <person name="Cavallini A."/>
            <person name="Hytonen T."/>
            <person name="Andres J."/>
            <person name="Pham M."/>
            <person name="Weisz D."/>
            <person name="Mascagni F."/>
            <person name="Usai G."/>
            <person name="Natali L."/>
            <person name="Bassil N."/>
            <person name="Fernandez G.E."/>
            <person name="Lomsadze A."/>
            <person name="Armour M."/>
            <person name="Olukolu B."/>
            <person name="Poorten T."/>
            <person name="Britton C."/>
            <person name="Davik J."/>
            <person name="Ashrafi H."/>
            <person name="Aiden E.L."/>
            <person name="Borodovsky M."/>
            <person name="Worthington M."/>
        </authorList>
    </citation>
    <scope>NUCLEOTIDE SEQUENCE [LARGE SCALE GENOMIC DNA]</scope>
    <source>
        <strain evidence="2">PI 553951</strain>
    </source>
</reference>
<accession>A0AAW1XR53</accession>
<sequence>MEDLGSDCFQDGSGVREIESLSLLQGTLRLSKLENVIFAEDARNASLKSKERLEALFLEWSYSETESLYKGRDAIKMPSPSMSPPICSVRPAITGRTIITTTPVNPCRLTTPSLSLMG</sequence>